<dbReference type="Proteomes" id="UP001207430">
    <property type="component" value="Unassembled WGS sequence"/>
</dbReference>
<feature type="chain" id="PRO_5043588395" evidence="1">
    <location>
        <begin position="21"/>
        <end position="151"/>
    </location>
</feature>
<feature type="signal peptide" evidence="1">
    <location>
        <begin position="1"/>
        <end position="20"/>
    </location>
</feature>
<name>A0AAW5W9H8_9ENTR</name>
<dbReference type="RefSeq" id="WP_234096234.1">
    <property type="nucleotide sequence ID" value="NZ_JAKCLA010000002.1"/>
</dbReference>
<sequence length="151" mass="16398">MSGKIISAIFLCGLSGQAFSAQSAADILKELQPEPAISAGRAYTCVATRNNGKPESLTFNIKLNDEDVMTFVYKGKTFYQKGRFDKNGVGKNGTAYELKGFSDNKTNLGSMLINLGRYTPNGMDKPIVMIGITELDKDLPEKQGMCTSKPL</sequence>
<gene>
    <name evidence="2" type="ORF">NLN86_19805</name>
</gene>
<proteinExistence type="predicted"/>
<evidence type="ECO:0000256" key="1">
    <source>
        <dbReference type="SAM" id="SignalP"/>
    </source>
</evidence>
<keyword evidence="1" id="KW-0732">Signal</keyword>
<organism evidence="2 3">
    <name type="scientific">Citrobacter portucalensis</name>
    <dbReference type="NCBI Taxonomy" id="1639133"/>
    <lineage>
        <taxon>Bacteria</taxon>
        <taxon>Pseudomonadati</taxon>
        <taxon>Pseudomonadota</taxon>
        <taxon>Gammaproteobacteria</taxon>
        <taxon>Enterobacterales</taxon>
        <taxon>Enterobacteriaceae</taxon>
        <taxon>Citrobacter</taxon>
        <taxon>Citrobacter freundii complex</taxon>
    </lineage>
</organism>
<dbReference type="EMBL" id="JANDBG010000021">
    <property type="protein sequence ID" value="MCX9003879.1"/>
    <property type="molecule type" value="Genomic_DNA"/>
</dbReference>
<evidence type="ECO:0000313" key="2">
    <source>
        <dbReference type="EMBL" id="MCX9003879.1"/>
    </source>
</evidence>
<reference evidence="2" key="1">
    <citation type="submission" date="2022-07" db="EMBL/GenBank/DDBJ databases">
        <title>Genome Sequence of Citrobacter portucalensis from Edible Snails.</title>
        <authorList>
            <person name="Okafor A.C."/>
            <person name="Ogbo F.C."/>
            <person name="Ruppitsch W."/>
            <person name="Allerberger F."/>
        </authorList>
    </citation>
    <scope>NUCLEOTIDE SEQUENCE</scope>
    <source>
        <strain evidence="2">Igbk 7</strain>
    </source>
</reference>
<protein>
    <submittedName>
        <fullName evidence="2">Uncharacterized protein</fullName>
    </submittedName>
</protein>
<evidence type="ECO:0000313" key="3">
    <source>
        <dbReference type="Proteomes" id="UP001207430"/>
    </source>
</evidence>
<comment type="caution">
    <text evidence="2">The sequence shown here is derived from an EMBL/GenBank/DDBJ whole genome shotgun (WGS) entry which is preliminary data.</text>
</comment>
<dbReference type="AlphaFoldDB" id="A0AAW5W9H8"/>
<accession>A0AAW5W9H8</accession>